<gene>
    <name evidence="2" type="ORF">AUEXF2481DRAFT_4537</name>
</gene>
<sequence>MDPSIAKGVGLLSASAIRSLKAACSFSEVEPEERVVLMSPSLPLITVHVTSGLRGHGAMDFGIHQNILEHCSPFFKALLTADSAPSLIKNEDEPVVPQSPKVNAVICLEADPAAFKLYTEWVYSGHLVSETIRIQDTRLDALGQAYLLGEKLLDCEFKNAVVDAILNQIIVEGRVDLTLPNLIFDKPCHTSPLRKLLVDLHVWYGHKDWLKRDTSEAPISARFTADLPAALLDRHGHDQARRDQVPVISTCKYHEHPNGLLCPKNRKPRHPRQLLTSL</sequence>
<dbReference type="Proteomes" id="UP000030641">
    <property type="component" value="Unassembled WGS sequence"/>
</dbReference>
<keyword evidence="3" id="KW-1185">Reference proteome</keyword>
<evidence type="ECO:0000313" key="2">
    <source>
        <dbReference type="EMBL" id="KEQ95560.1"/>
    </source>
</evidence>
<dbReference type="Gene3D" id="3.30.710.10">
    <property type="entry name" value="Potassium Channel Kv1.1, Chain A"/>
    <property type="match status" value="1"/>
</dbReference>
<dbReference type="OMA" id="HAFRIYV"/>
<dbReference type="RefSeq" id="XP_013344039.1">
    <property type="nucleotide sequence ID" value="XM_013488585.1"/>
</dbReference>
<protein>
    <recommendedName>
        <fullName evidence="1">BTB domain-containing protein</fullName>
    </recommendedName>
</protein>
<name>A0A074YCT2_AURSE</name>
<evidence type="ECO:0000313" key="3">
    <source>
        <dbReference type="Proteomes" id="UP000030641"/>
    </source>
</evidence>
<dbReference type="GeneID" id="25367919"/>
<dbReference type="STRING" id="1043005.A0A074YCT2"/>
<dbReference type="OrthoDB" id="1022638at2759"/>
<feature type="domain" description="BTB" evidence="1">
    <location>
        <begin position="47"/>
        <end position="131"/>
    </location>
</feature>
<dbReference type="AlphaFoldDB" id="A0A074YCT2"/>
<dbReference type="InterPro" id="IPR000210">
    <property type="entry name" value="BTB/POZ_dom"/>
</dbReference>
<proteinExistence type="predicted"/>
<dbReference type="InterPro" id="IPR011333">
    <property type="entry name" value="SKP1/BTB/POZ_sf"/>
</dbReference>
<evidence type="ECO:0000259" key="1">
    <source>
        <dbReference type="PROSITE" id="PS50097"/>
    </source>
</evidence>
<dbReference type="CDD" id="cd18186">
    <property type="entry name" value="BTB_POZ_ZBTB_KLHL-like"/>
    <property type="match status" value="1"/>
</dbReference>
<dbReference type="HOGENOM" id="CLU_068279_3_0_1"/>
<organism evidence="2 3">
    <name type="scientific">Aureobasidium subglaciale (strain EXF-2481)</name>
    <name type="common">Aureobasidium pullulans var. subglaciale</name>
    <dbReference type="NCBI Taxonomy" id="1043005"/>
    <lineage>
        <taxon>Eukaryota</taxon>
        <taxon>Fungi</taxon>
        <taxon>Dikarya</taxon>
        <taxon>Ascomycota</taxon>
        <taxon>Pezizomycotina</taxon>
        <taxon>Dothideomycetes</taxon>
        <taxon>Dothideomycetidae</taxon>
        <taxon>Dothideales</taxon>
        <taxon>Saccotheciaceae</taxon>
        <taxon>Aureobasidium</taxon>
    </lineage>
</organism>
<accession>A0A074YCT2</accession>
<dbReference type="EMBL" id="KL584758">
    <property type="protein sequence ID" value="KEQ95560.1"/>
    <property type="molecule type" value="Genomic_DNA"/>
</dbReference>
<dbReference type="PROSITE" id="PS50097">
    <property type="entry name" value="BTB"/>
    <property type="match status" value="1"/>
</dbReference>
<dbReference type="InParanoid" id="A0A074YCT2"/>
<reference evidence="2 3" key="1">
    <citation type="journal article" date="2014" name="BMC Genomics">
        <title>Genome sequencing of four Aureobasidium pullulans varieties: biotechnological potential, stress tolerance, and description of new species.</title>
        <authorList>
            <person name="Gostin Ar C."/>
            <person name="Ohm R.A."/>
            <person name="Kogej T."/>
            <person name="Sonjak S."/>
            <person name="Turk M."/>
            <person name="Zajc J."/>
            <person name="Zalar P."/>
            <person name="Grube M."/>
            <person name="Sun H."/>
            <person name="Han J."/>
            <person name="Sharma A."/>
            <person name="Chiniquy J."/>
            <person name="Ngan C.Y."/>
            <person name="Lipzen A."/>
            <person name="Barry K."/>
            <person name="Grigoriev I.V."/>
            <person name="Gunde-Cimerman N."/>
        </authorList>
    </citation>
    <scope>NUCLEOTIDE SEQUENCE [LARGE SCALE GENOMIC DNA]</scope>
    <source>
        <strain evidence="2 3">EXF-2481</strain>
    </source>
</reference>